<evidence type="ECO:0000259" key="1">
    <source>
        <dbReference type="Pfam" id="PF00535"/>
    </source>
</evidence>
<evidence type="ECO:0000313" key="2">
    <source>
        <dbReference type="EMBL" id="OGF27101.1"/>
    </source>
</evidence>
<dbReference type="Proteomes" id="UP000178367">
    <property type="component" value="Unassembled WGS sequence"/>
</dbReference>
<dbReference type="PANTHER" id="PTHR43179">
    <property type="entry name" value="RHAMNOSYLTRANSFERASE WBBL"/>
    <property type="match status" value="1"/>
</dbReference>
<dbReference type="Gene3D" id="3.90.550.10">
    <property type="entry name" value="Spore Coat Polysaccharide Biosynthesis Protein SpsA, Chain A"/>
    <property type="match status" value="1"/>
</dbReference>
<dbReference type="CDD" id="cd04186">
    <property type="entry name" value="GT_2_like_c"/>
    <property type="match status" value="1"/>
</dbReference>
<dbReference type="InterPro" id="IPR001173">
    <property type="entry name" value="Glyco_trans_2-like"/>
</dbReference>
<accession>A0A1F5SLH1</accession>
<name>A0A1F5SLH1_9BACT</name>
<dbReference type="AlphaFoldDB" id="A0A1F5SLH1"/>
<dbReference type="PANTHER" id="PTHR43179:SF7">
    <property type="entry name" value="RHAMNOSYLTRANSFERASE WBBL"/>
    <property type="match status" value="1"/>
</dbReference>
<dbReference type="InterPro" id="IPR029044">
    <property type="entry name" value="Nucleotide-diphossugar_trans"/>
</dbReference>
<feature type="domain" description="Glycosyltransferase 2-like" evidence="1">
    <location>
        <begin position="5"/>
        <end position="125"/>
    </location>
</feature>
<protein>
    <recommendedName>
        <fullName evidence="1">Glycosyltransferase 2-like domain-containing protein</fullName>
    </recommendedName>
</protein>
<sequence>MDISIIILHWKNIVKTTKCLDSIKASDLGALTREIIVVDNGSEDNVADTLKNRYPEVILVASAKNLGMGGGNNLGIKRARGDFLFILNDDIVLKRDSLRILYERMRSDGNIGLSAPRLVNADGTFQPSCFRFPTFMTPVLRRTFLGKIFRKRLEDYVAGEDSSESERECEWVMGSSLLVRKAVLDRIGAFDERFFMYFEDTDLCRRIREAGFRVEYCPGSVVVHEHSRGSAKKAWYIAPFTDKLAREHIKSFLKYLWKWR</sequence>
<gene>
    <name evidence="2" type="ORF">A2227_04415</name>
</gene>
<evidence type="ECO:0000313" key="3">
    <source>
        <dbReference type="Proteomes" id="UP000178367"/>
    </source>
</evidence>
<proteinExistence type="predicted"/>
<organism evidence="2 3">
    <name type="scientific">Candidatus Falkowbacteria bacterium RIFOXYA2_FULL_47_19</name>
    <dbReference type="NCBI Taxonomy" id="1797994"/>
    <lineage>
        <taxon>Bacteria</taxon>
        <taxon>Candidatus Falkowiibacteriota</taxon>
    </lineage>
</organism>
<dbReference type="SUPFAM" id="SSF53448">
    <property type="entry name" value="Nucleotide-diphospho-sugar transferases"/>
    <property type="match status" value="1"/>
</dbReference>
<dbReference type="Pfam" id="PF00535">
    <property type="entry name" value="Glycos_transf_2"/>
    <property type="match status" value="1"/>
</dbReference>
<dbReference type="STRING" id="1797994.A2227_04415"/>
<comment type="caution">
    <text evidence="2">The sequence shown here is derived from an EMBL/GenBank/DDBJ whole genome shotgun (WGS) entry which is preliminary data.</text>
</comment>
<dbReference type="EMBL" id="MFGB01000010">
    <property type="protein sequence ID" value="OGF27101.1"/>
    <property type="molecule type" value="Genomic_DNA"/>
</dbReference>
<reference evidence="2 3" key="1">
    <citation type="journal article" date="2016" name="Nat. Commun.">
        <title>Thousands of microbial genomes shed light on interconnected biogeochemical processes in an aquifer system.</title>
        <authorList>
            <person name="Anantharaman K."/>
            <person name="Brown C.T."/>
            <person name="Hug L.A."/>
            <person name="Sharon I."/>
            <person name="Castelle C.J."/>
            <person name="Probst A.J."/>
            <person name="Thomas B.C."/>
            <person name="Singh A."/>
            <person name="Wilkins M.J."/>
            <person name="Karaoz U."/>
            <person name="Brodie E.L."/>
            <person name="Williams K.H."/>
            <person name="Hubbard S.S."/>
            <person name="Banfield J.F."/>
        </authorList>
    </citation>
    <scope>NUCLEOTIDE SEQUENCE [LARGE SCALE GENOMIC DNA]</scope>
</reference>